<feature type="domain" description="OmpA-like" evidence="4">
    <location>
        <begin position="274"/>
        <end position="410"/>
    </location>
</feature>
<evidence type="ECO:0000256" key="1">
    <source>
        <dbReference type="PROSITE-ProRule" id="PRU00473"/>
    </source>
</evidence>
<evidence type="ECO:0000256" key="2">
    <source>
        <dbReference type="SAM" id="MobiDB-lite"/>
    </source>
</evidence>
<proteinExistence type="predicted"/>
<reference evidence="6" key="1">
    <citation type="journal article" date="2019" name="Int. J. Syst. Evol. Microbiol.">
        <title>The Global Catalogue of Microorganisms (GCM) 10K type strain sequencing project: providing services to taxonomists for standard genome sequencing and annotation.</title>
        <authorList>
            <consortium name="The Broad Institute Genomics Platform"/>
            <consortium name="The Broad Institute Genome Sequencing Center for Infectious Disease"/>
            <person name="Wu L."/>
            <person name="Ma J."/>
        </authorList>
    </citation>
    <scope>NUCLEOTIDE SEQUENCE [LARGE SCALE GENOMIC DNA]</scope>
    <source>
        <strain evidence="6">CCUG 58938</strain>
    </source>
</reference>
<dbReference type="InterPro" id="IPR006665">
    <property type="entry name" value="OmpA-like"/>
</dbReference>
<evidence type="ECO:0000256" key="3">
    <source>
        <dbReference type="SAM" id="SignalP"/>
    </source>
</evidence>
<keyword evidence="6" id="KW-1185">Reference proteome</keyword>
<dbReference type="CDD" id="cd07185">
    <property type="entry name" value="OmpA_C-like"/>
    <property type="match status" value="1"/>
</dbReference>
<comment type="caution">
    <text evidence="5">The sequence shown here is derived from an EMBL/GenBank/DDBJ whole genome shotgun (WGS) entry which is preliminary data.</text>
</comment>
<dbReference type="Pfam" id="PF00691">
    <property type="entry name" value="OmpA"/>
    <property type="match status" value="1"/>
</dbReference>
<protein>
    <submittedName>
        <fullName evidence="5">OmpA family protein</fullName>
    </submittedName>
</protein>
<dbReference type="InterPro" id="IPR036737">
    <property type="entry name" value="OmpA-like_sf"/>
</dbReference>
<organism evidence="5 6">
    <name type="scientific">Ohtaekwangia kribbensis</name>
    <dbReference type="NCBI Taxonomy" id="688913"/>
    <lineage>
        <taxon>Bacteria</taxon>
        <taxon>Pseudomonadati</taxon>
        <taxon>Bacteroidota</taxon>
        <taxon>Cytophagia</taxon>
        <taxon>Cytophagales</taxon>
        <taxon>Fulvivirgaceae</taxon>
        <taxon>Ohtaekwangia</taxon>
    </lineage>
</organism>
<dbReference type="PROSITE" id="PS51123">
    <property type="entry name" value="OMPA_2"/>
    <property type="match status" value="1"/>
</dbReference>
<dbReference type="Gene3D" id="3.30.1330.60">
    <property type="entry name" value="OmpA-like domain"/>
    <property type="match status" value="1"/>
</dbReference>
<dbReference type="RefSeq" id="WP_377578733.1">
    <property type="nucleotide sequence ID" value="NZ_JBHTKA010000003.1"/>
</dbReference>
<evidence type="ECO:0000313" key="6">
    <source>
        <dbReference type="Proteomes" id="UP001597112"/>
    </source>
</evidence>
<feature type="chain" id="PRO_5046714961" evidence="3">
    <location>
        <begin position="26"/>
        <end position="410"/>
    </location>
</feature>
<dbReference type="SUPFAM" id="SSF103088">
    <property type="entry name" value="OmpA-like"/>
    <property type="match status" value="1"/>
</dbReference>
<feature type="compositionally biased region" description="Polar residues" evidence="2">
    <location>
        <begin position="133"/>
        <end position="159"/>
    </location>
</feature>
<keyword evidence="3" id="KW-0732">Signal</keyword>
<evidence type="ECO:0000259" key="4">
    <source>
        <dbReference type="PROSITE" id="PS51123"/>
    </source>
</evidence>
<sequence>MKNFAGCLLLIALSLVTTSFLVTQSKELTPGYYVVVAAYAPSRESAAQKYVEELRHQGTSAEYGYNASKKLYFVYLKYFTSLKESLLYMTATRKQGKFKDAWVRVVPGYIPALQTTPPPAEVKPQEAVPPANGNEQHLQNNNSTTPAGTPDSTASDTIEVTDNPPIVQYNPMTLGNTEVFLSLYNARNNRIVDGYVQVIDTERSKALTRVKGNEYLLLPDPKSKSGQLTLICEAFGYRKIQQEINYPLPLADTVKPYIDLMGTTLVVNFDLVRYHKGDITTLYNVYFFNDAAVMRPESTYELNSLLQLLQENPRYRIRLHGHTNGNYHGKMITMGPDKNFFSLDGSKQGMGSAKDLSYNRASIIKDYLVSKGIADSRVELKAWGGKRPIYDKRGPNAQKNVRVEVEILEE</sequence>
<accession>A0ABW3K0P0</accession>
<evidence type="ECO:0000313" key="5">
    <source>
        <dbReference type="EMBL" id="MFD0999754.1"/>
    </source>
</evidence>
<gene>
    <name evidence="5" type="ORF">ACFQ21_10565</name>
</gene>
<feature type="region of interest" description="Disordered" evidence="2">
    <location>
        <begin position="114"/>
        <end position="159"/>
    </location>
</feature>
<keyword evidence="1" id="KW-0472">Membrane</keyword>
<dbReference type="EMBL" id="JBHTKA010000003">
    <property type="protein sequence ID" value="MFD0999754.1"/>
    <property type="molecule type" value="Genomic_DNA"/>
</dbReference>
<feature type="signal peptide" evidence="3">
    <location>
        <begin position="1"/>
        <end position="25"/>
    </location>
</feature>
<dbReference type="Proteomes" id="UP001597112">
    <property type="component" value="Unassembled WGS sequence"/>
</dbReference>
<name>A0ABW3K0P0_9BACT</name>